<dbReference type="InterPro" id="IPR009078">
    <property type="entry name" value="Ferritin-like_SF"/>
</dbReference>
<evidence type="ECO:0000313" key="3">
    <source>
        <dbReference type="Proteomes" id="UP000308549"/>
    </source>
</evidence>
<evidence type="ECO:0000256" key="1">
    <source>
        <dbReference type="SAM" id="SignalP"/>
    </source>
</evidence>
<comment type="caution">
    <text evidence="2">The sequence shown here is derived from an EMBL/GenBank/DDBJ whole genome shotgun (WGS) entry which is preliminary data.</text>
</comment>
<dbReference type="AlphaFoldDB" id="A0A4U0TJK5"/>
<reference evidence="2 3" key="1">
    <citation type="submission" date="2017-03" db="EMBL/GenBank/DDBJ databases">
        <title>Genomes of endolithic fungi from Antarctica.</title>
        <authorList>
            <person name="Coleine C."/>
            <person name="Masonjones S."/>
            <person name="Stajich J.E."/>
        </authorList>
    </citation>
    <scope>NUCLEOTIDE SEQUENCE [LARGE SCALE GENOMIC DNA]</scope>
    <source>
        <strain evidence="2 3">CCFEE 6315</strain>
    </source>
</reference>
<dbReference type="OrthoDB" id="1001765at2759"/>
<dbReference type="InterPro" id="IPR039254">
    <property type="entry name" value="Rds1"/>
</dbReference>
<keyword evidence="1" id="KW-0732">Signal</keyword>
<dbReference type="Pfam" id="PF13668">
    <property type="entry name" value="Ferritin_2"/>
    <property type="match status" value="1"/>
</dbReference>
<dbReference type="EMBL" id="NAJL01000087">
    <property type="protein sequence ID" value="TKA22028.1"/>
    <property type="molecule type" value="Genomic_DNA"/>
</dbReference>
<keyword evidence="3" id="KW-1185">Reference proteome</keyword>
<name>A0A4U0TJK5_9PEZI</name>
<feature type="chain" id="PRO_5020634016" description="Stress response protein rds1p" evidence="1">
    <location>
        <begin position="20"/>
        <end position="347"/>
    </location>
</feature>
<accession>A0A4U0TJK5</accession>
<gene>
    <name evidence="2" type="ORF">B0A50_08409</name>
</gene>
<protein>
    <recommendedName>
        <fullName evidence="4">Stress response protein rds1p</fullName>
    </recommendedName>
</protein>
<dbReference type="PANTHER" id="PTHR38705:SF1">
    <property type="entry name" value="PROTEIN RDS1"/>
    <property type="match status" value="1"/>
</dbReference>
<feature type="signal peptide" evidence="1">
    <location>
        <begin position="1"/>
        <end position="19"/>
    </location>
</feature>
<evidence type="ECO:0000313" key="2">
    <source>
        <dbReference type="EMBL" id="TKA22028.1"/>
    </source>
</evidence>
<dbReference type="Proteomes" id="UP000308549">
    <property type="component" value="Unassembled WGS sequence"/>
</dbReference>
<dbReference type="CDD" id="cd00657">
    <property type="entry name" value="Ferritin_like"/>
    <property type="match status" value="1"/>
</dbReference>
<dbReference type="PANTHER" id="PTHR38705">
    <property type="entry name" value="PROTEIN RDS1"/>
    <property type="match status" value="1"/>
</dbReference>
<evidence type="ECO:0008006" key="4">
    <source>
        <dbReference type="Google" id="ProtNLM"/>
    </source>
</evidence>
<dbReference type="SUPFAM" id="SSF47240">
    <property type="entry name" value="Ferritin-like"/>
    <property type="match status" value="1"/>
</dbReference>
<organism evidence="2 3">
    <name type="scientific">Salinomyces thailandicus</name>
    <dbReference type="NCBI Taxonomy" id="706561"/>
    <lineage>
        <taxon>Eukaryota</taxon>
        <taxon>Fungi</taxon>
        <taxon>Dikarya</taxon>
        <taxon>Ascomycota</taxon>
        <taxon>Pezizomycotina</taxon>
        <taxon>Dothideomycetes</taxon>
        <taxon>Dothideomycetidae</taxon>
        <taxon>Mycosphaerellales</taxon>
        <taxon>Teratosphaeriaceae</taxon>
        <taxon>Salinomyces</taxon>
    </lineage>
</organism>
<sequence length="347" mass="37411">MVHLRSAAALALCAGLSAAAPTDLEKRQATNIDTTVLNFALTLEHLENVFYNQALQKFSARDFQKAGYGDDYYNNLKYIAYDEQQHVQLLTNAIQAAGATPVQQCTYNFPYNDVRSFITLSSVLEGVGTSAYLGGAPLITSKQYLTVAGSILAVEALHTSYQRNAINEVPFPNPLYTSLDPTSVFSLASLFIVSCPAGSPPLPFTANPALQVNGDTCTCEEPECSKSSRWHRKGRGWNKGWPKNWRDNSNYCQPPRAGDTASFTAATTDSATLPNNVFVTFVSGLSVTSVPGQVSGSTIKATIPPIAMGQTYVFISKSDVENTFDQSQVLFGPAVLEVAPPPPPATY</sequence>
<proteinExistence type="predicted"/>